<feature type="non-terminal residue" evidence="1">
    <location>
        <position position="1"/>
    </location>
</feature>
<protein>
    <recommendedName>
        <fullName evidence="3">NACHT domain-containing protein</fullName>
    </recommendedName>
</protein>
<dbReference type="EMBL" id="MU152092">
    <property type="protein sequence ID" value="KAF9441057.1"/>
    <property type="molecule type" value="Genomic_DNA"/>
</dbReference>
<keyword evidence="2" id="KW-1185">Reference proteome</keyword>
<gene>
    <name evidence="1" type="ORF">P691DRAFT_815230</name>
</gene>
<accession>A0A9P5X0E1</accession>
<reference evidence="1" key="1">
    <citation type="submission" date="2020-11" db="EMBL/GenBank/DDBJ databases">
        <authorList>
            <consortium name="DOE Joint Genome Institute"/>
            <person name="Ahrendt S."/>
            <person name="Riley R."/>
            <person name="Andreopoulos W."/>
            <person name="Labutti K."/>
            <person name="Pangilinan J."/>
            <person name="Ruiz-Duenas F.J."/>
            <person name="Barrasa J.M."/>
            <person name="Sanchez-Garcia M."/>
            <person name="Camarero S."/>
            <person name="Miyauchi S."/>
            <person name="Serrano A."/>
            <person name="Linde D."/>
            <person name="Babiker R."/>
            <person name="Drula E."/>
            <person name="Ayuso-Fernandez I."/>
            <person name="Pacheco R."/>
            <person name="Padilla G."/>
            <person name="Ferreira P."/>
            <person name="Barriuso J."/>
            <person name="Kellner H."/>
            <person name="Castanera R."/>
            <person name="Alfaro M."/>
            <person name="Ramirez L."/>
            <person name="Pisabarro A.G."/>
            <person name="Kuo A."/>
            <person name="Tritt A."/>
            <person name="Lipzen A."/>
            <person name="He G."/>
            <person name="Yan M."/>
            <person name="Ng V."/>
            <person name="Cullen D."/>
            <person name="Martin F."/>
            <person name="Rosso M.-N."/>
            <person name="Henrissat B."/>
            <person name="Hibbett D."/>
            <person name="Martinez A.T."/>
            <person name="Grigoriev I.V."/>
        </authorList>
    </citation>
    <scope>NUCLEOTIDE SEQUENCE</scope>
    <source>
        <strain evidence="1">MF-IS2</strain>
    </source>
</reference>
<evidence type="ECO:0000313" key="2">
    <source>
        <dbReference type="Proteomes" id="UP000807342"/>
    </source>
</evidence>
<proteinExistence type="predicted"/>
<evidence type="ECO:0008006" key="3">
    <source>
        <dbReference type="Google" id="ProtNLM"/>
    </source>
</evidence>
<sequence>VHSQSSHYFRRRPLAPSDPLANTRRTLGGRILSWLCNTQREQNIFWILDPLAILSREGRLGASYATRTFMGISKETNQFGAHLHLDHKYPWDKAIHELVVMLAKACPQYRSLVMQILMLDDPMILEKTVRLQFKKLIVEPWKAIRVSHPYYLSKPLLIMIDIFSIHPQQDYPESWQHELIGLISDYSQLHQNSPLLWLFCSRPTPLLWKLLDKAAYPLHCELLTISLDDAEAQQDTRNLLVKGFRQIRHRHNIDDTQTWPSEEQLLRLTKAISGVHFYTNIVLDFIDCGGRKPQDQVNACLKYMDGTPEPSVLAPLHMQYFYHQFISDIPPDIQPDALHILEALGSTSKLGDARDLAHLLGIDQSRFYHVLEHFHSVLKIP</sequence>
<dbReference type="AlphaFoldDB" id="A0A9P5X0E1"/>
<evidence type="ECO:0000313" key="1">
    <source>
        <dbReference type="EMBL" id="KAF9441057.1"/>
    </source>
</evidence>
<dbReference type="OrthoDB" id="3027122at2759"/>
<comment type="caution">
    <text evidence="1">The sequence shown here is derived from an EMBL/GenBank/DDBJ whole genome shotgun (WGS) entry which is preliminary data.</text>
</comment>
<feature type="non-terminal residue" evidence="1">
    <location>
        <position position="381"/>
    </location>
</feature>
<organism evidence="1 2">
    <name type="scientific">Macrolepiota fuliginosa MF-IS2</name>
    <dbReference type="NCBI Taxonomy" id="1400762"/>
    <lineage>
        <taxon>Eukaryota</taxon>
        <taxon>Fungi</taxon>
        <taxon>Dikarya</taxon>
        <taxon>Basidiomycota</taxon>
        <taxon>Agaricomycotina</taxon>
        <taxon>Agaricomycetes</taxon>
        <taxon>Agaricomycetidae</taxon>
        <taxon>Agaricales</taxon>
        <taxon>Agaricineae</taxon>
        <taxon>Agaricaceae</taxon>
        <taxon>Macrolepiota</taxon>
    </lineage>
</organism>
<dbReference type="Proteomes" id="UP000807342">
    <property type="component" value="Unassembled WGS sequence"/>
</dbReference>
<name>A0A9P5X0E1_9AGAR</name>